<evidence type="ECO:0000256" key="16">
    <source>
        <dbReference type="ARBA" id="ARBA00022908"/>
    </source>
</evidence>
<dbReference type="Pfam" id="PF17921">
    <property type="entry name" value="Integrase_H2C2"/>
    <property type="match status" value="1"/>
</dbReference>
<evidence type="ECO:0000256" key="17">
    <source>
        <dbReference type="ARBA" id="ARBA00022918"/>
    </source>
</evidence>
<evidence type="ECO:0000256" key="13">
    <source>
        <dbReference type="ARBA" id="ARBA00022801"/>
    </source>
</evidence>
<dbReference type="Pfam" id="PF00078">
    <property type="entry name" value="RVT_1"/>
    <property type="match status" value="1"/>
</dbReference>
<evidence type="ECO:0000256" key="14">
    <source>
        <dbReference type="ARBA" id="ARBA00022842"/>
    </source>
</evidence>
<dbReference type="GO" id="GO:0003723">
    <property type="term" value="F:RNA binding"/>
    <property type="evidence" value="ECO:0007669"/>
    <property type="project" value="UniProtKB-KW"/>
</dbReference>
<evidence type="ECO:0000256" key="22">
    <source>
        <dbReference type="ARBA" id="ARBA00025590"/>
    </source>
</evidence>
<feature type="compositionally biased region" description="Basic and acidic residues" evidence="24">
    <location>
        <begin position="119"/>
        <end position="144"/>
    </location>
</feature>
<dbReference type="Gene3D" id="2.40.70.10">
    <property type="entry name" value="Acid Proteases"/>
    <property type="match status" value="1"/>
</dbReference>
<evidence type="ECO:0000256" key="6">
    <source>
        <dbReference type="ARBA" id="ARBA00022670"/>
    </source>
</evidence>
<name>C5MA51_CANTT</name>
<dbReference type="Gene3D" id="3.30.420.10">
    <property type="entry name" value="Ribonuclease H-like superfamily/Ribonuclease H"/>
    <property type="match status" value="1"/>
</dbReference>
<dbReference type="eggNOG" id="KOG0017">
    <property type="taxonomic scope" value="Eukaryota"/>
</dbReference>
<feature type="compositionally biased region" description="Basic and acidic residues" evidence="24">
    <location>
        <begin position="176"/>
        <end position="185"/>
    </location>
</feature>
<protein>
    <recommendedName>
        <fullName evidence="4">RNA-directed DNA polymerase</fullName>
        <ecNumber evidence="4">2.7.7.49</ecNumber>
    </recommendedName>
</protein>
<dbReference type="InterPro" id="IPR021109">
    <property type="entry name" value="Peptidase_aspartic_dom_sf"/>
</dbReference>
<dbReference type="OrthoDB" id="4022548at2759"/>
<keyword evidence="11" id="KW-0064">Aspartyl protease</keyword>
<evidence type="ECO:0000256" key="12">
    <source>
        <dbReference type="ARBA" id="ARBA00022759"/>
    </source>
</evidence>
<dbReference type="GO" id="GO:0015074">
    <property type="term" value="P:DNA integration"/>
    <property type="evidence" value="ECO:0007669"/>
    <property type="project" value="UniProtKB-KW"/>
</dbReference>
<dbReference type="GO" id="GO:0003677">
    <property type="term" value="F:DNA binding"/>
    <property type="evidence" value="ECO:0007669"/>
    <property type="project" value="UniProtKB-KW"/>
</dbReference>
<evidence type="ECO:0000256" key="2">
    <source>
        <dbReference type="ARBA" id="ARBA00004123"/>
    </source>
</evidence>
<dbReference type="VEuPathDB" id="FungiDB:CTRG_02363"/>
<keyword evidence="13" id="KW-0378">Hydrolase</keyword>
<feature type="region of interest" description="Disordered" evidence="24">
    <location>
        <begin position="1274"/>
        <end position="1299"/>
    </location>
</feature>
<dbReference type="RefSeq" id="XP_002548066.1">
    <property type="nucleotide sequence ID" value="XM_002548020.1"/>
</dbReference>
<dbReference type="FunFam" id="3.30.70.270:FF:000020">
    <property type="entry name" value="Transposon Tf2-6 polyprotein-like Protein"/>
    <property type="match status" value="1"/>
</dbReference>
<dbReference type="InterPro" id="IPR041588">
    <property type="entry name" value="Integrase_H2C2"/>
</dbReference>
<dbReference type="PROSITE" id="PS50994">
    <property type="entry name" value="INTEGRASE"/>
    <property type="match status" value="1"/>
</dbReference>
<evidence type="ECO:0000256" key="5">
    <source>
        <dbReference type="ARBA" id="ARBA00022490"/>
    </source>
</evidence>
<dbReference type="GeneID" id="8301647"/>
<dbReference type="CDD" id="cd01647">
    <property type="entry name" value="RT_LTR"/>
    <property type="match status" value="1"/>
</dbReference>
<dbReference type="InterPro" id="IPR001584">
    <property type="entry name" value="Integrase_cat-core"/>
</dbReference>
<dbReference type="Gene3D" id="3.30.70.270">
    <property type="match status" value="2"/>
</dbReference>
<accession>C5MA51</accession>
<dbReference type="PANTHER" id="PTHR37984:SF5">
    <property type="entry name" value="PROTEIN NYNRIN-LIKE"/>
    <property type="match status" value="1"/>
</dbReference>
<evidence type="ECO:0000256" key="24">
    <source>
        <dbReference type="SAM" id="MobiDB-lite"/>
    </source>
</evidence>
<keyword evidence="10" id="KW-0479">Metal-binding</keyword>
<dbReference type="GO" id="GO:0003964">
    <property type="term" value="F:RNA-directed DNA polymerase activity"/>
    <property type="evidence" value="ECO:0007669"/>
    <property type="project" value="UniProtKB-KW"/>
</dbReference>
<evidence type="ECO:0000256" key="23">
    <source>
        <dbReference type="ARBA" id="ARBA00025615"/>
    </source>
</evidence>
<keyword evidence="21" id="KW-0539">Nucleus</keyword>
<dbReference type="EC" id="2.7.7.49" evidence="4"/>
<evidence type="ECO:0000256" key="19">
    <source>
        <dbReference type="ARBA" id="ARBA00023125"/>
    </source>
</evidence>
<evidence type="ECO:0000256" key="20">
    <source>
        <dbReference type="ARBA" id="ARBA00023172"/>
    </source>
</evidence>
<dbReference type="InterPro" id="IPR043128">
    <property type="entry name" value="Rev_trsase/Diguanyl_cyclase"/>
</dbReference>
<keyword evidence="8" id="KW-0548">Nucleotidyltransferase</keyword>
<reference evidence="27 28" key="1">
    <citation type="journal article" date="2009" name="Nature">
        <title>Evolution of pathogenicity and sexual reproduction in eight Candida genomes.</title>
        <authorList>
            <person name="Butler G."/>
            <person name="Rasmussen M.D."/>
            <person name="Lin M.F."/>
            <person name="Santos M.A."/>
            <person name="Sakthikumar S."/>
            <person name="Munro C.A."/>
            <person name="Rheinbay E."/>
            <person name="Grabherr M."/>
            <person name="Forche A."/>
            <person name="Reedy J.L."/>
            <person name="Agrafioti I."/>
            <person name="Arnaud M.B."/>
            <person name="Bates S."/>
            <person name="Brown A.J."/>
            <person name="Brunke S."/>
            <person name="Costanzo M.C."/>
            <person name="Fitzpatrick D.A."/>
            <person name="de Groot P.W."/>
            <person name="Harris D."/>
            <person name="Hoyer L.L."/>
            <person name="Hube B."/>
            <person name="Klis F.M."/>
            <person name="Kodira C."/>
            <person name="Lennard N."/>
            <person name="Logue M.E."/>
            <person name="Martin R."/>
            <person name="Neiman A.M."/>
            <person name="Nikolaou E."/>
            <person name="Quail M.A."/>
            <person name="Quinn J."/>
            <person name="Santos M.C."/>
            <person name="Schmitzberger F.F."/>
            <person name="Sherlock G."/>
            <person name="Shah P."/>
            <person name="Silverstein K.A."/>
            <person name="Skrzypek M.S."/>
            <person name="Soll D."/>
            <person name="Staggs R."/>
            <person name="Stansfield I."/>
            <person name="Stumpf M.P."/>
            <person name="Sudbery P.E."/>
            <person name="Srikantha T."/>
            <person name="Zeng Q."/>
            <person name="Berman J."/>
            <person name="Berriman M."/>
            <person name="Heitman J."/>
            <person name="Gow N.A."/>
            <person name="Lorenz M.C."/>
            <person name="Birren B.W."/>
            <person name="Kellis M."/>
            <person name="Cuomo C.A."/>
        </authorList>
    </citation>
    <scope>NUCLEOTIDE SEQUENCE [LARGE SCALE GENOMIC DNA]</scope>
    <source>
        <strain evidence="28">ATCC MYA-3404 / T1</strain>
    </source>
</reference>
<dbReference type="GO" id="GO:0003887">
    <property type="term" value="F:DNA-directed DNA polymerase activity"/>
    <property type="evidence" value="ECO:0007669"/>
    <property type="project" value="UniProtKB-KW"/>
</dbReference>
<dbReference type="Pfam" id="PF17917">
    <property type="entry name" value="RT_RNaseH"/>
    <property type="match status" value="1"/>
</dbReference>
<dbReference type="Gene3D" id="3.10.10.10">
    <property type="entry name" value="HIV Type 1 Reverse Transcriptase, subunit A, domain 1"/>
    <property type="match status" value="1"/>
</dbReference>
<feature type="domain" description="Reverse transcriptase" evidence="25">
    <location>
        <begin position="328"/>
        <end position="507"/>
    </location>
</feature>
<dbReference type="GO" id="GO:0046872">
    <property type="term" value="F:metal ion binding"/>
    <property type="evidence" value="ECO:0007669"/>
    <property type="project" value="UniProtKB-KW"/>
</dbReference>
<evidence type="ECO:0000256" key="1">
    <source>
        <dbReference type="ARBA" id="ARBA00000077"/>
    </source>
</evidence>
<dbReference type="PANTHER" id="PTHR37984">
    <property type="entry name" value="PROTEIN CBG26694"/>
    <property type="match status" value="1"/>
</dbReference>
<evidence type="ECO:0000256" key="11">
    <source>
        <dbReference type="ARBA" id="ARBA00022750"/>
    </source>
</evidence>
<keyword evidence="14" id="KW-0460">Magnesium</keyword>
<dbReference type="CDD" id="cd09274">
    <property type="entry name" value="RNase_HI_RT_Ty3"/>
    <property type="match status" value="1"/>
</dbReference>
<evidence type="ECO:0000313" key="27">
    <source>
        <dbReference type="EMBL" id="EER33545.1"/>
    </source>
</evidence>
<dbReference type="InterPro" id="IPR041373">
    <property type="entry name" value="RT_RNaseH"/>
</dbReference>
<keyword evidence="19" id="KW-0238">DNA-binding</keyword>
<dbReference type="GO" id="GO:0005737">
    <property type="term" value="C:cytoplasm"/>
    <property type="evidence" value="ECO:0007669"/>
    <property type="project" value="UniProtKB-SubCell"/>
</dbReference>
<dbReference type="Gene3D" id="1.10.340.70">
    <property type="match status" value="1"/>
</dbReference>
<evidence type="ECO:0000256" key="9">
    <source>
        <dbReference type="ARBA" id="ARBA00022722"/>
    </source>
</evidence>
<feature type="region of interest" description="Disordered" evidence="24">
    <location>
        <begin position="119"/>
        <end position="146"/>
    </location>
</feature>
<dbReference type="GO" id="GO:0004190">
    <property type="term" value="F:aspartic-type endopeptidase activity"/>
    <property type="evidence" value="ECO:0007669"/>
    <property type="project" value="UniProtKB-KW"/>
</dbReference>
<dbReference type="InterPro" id="IPR012337">
    <property type="entry name" value="RNaseH-like_sf"/>
</dbReference>
<dbReference type="InterPro" id="IPR000477">
    <property type="entry name" value="RT_dom"/>
</dbReference>
<keyword evidence="12" id="KW-0255">Endonuclease</keyword>
<evidence type="ECO:0000256" key="4">
    <source>
        <dbReference type="ARBA" id="ARBA00012493"/>
    </source>
</evidence>
<evidence type="ECO:0000256" key="15">
    <source>
        <dbReference type="ARBA" id="ARBA00022884"/>
    </source>
</evidence>
<sequence>MVIPVELGETRVETIVDSGAESDFIDAKMAEQLKLEVKPLKGFQVGTAAEDEPGLQIQGFVQLKFKLCGMELNRLLFVVPNLRYDIYLGLGFCAEFQDSIDFHARTINGVYIDHLREEQNEEQKEKQNEEEKKNQNEEQKERTVPDGTIKEAVQVEIKRKGKIWRQQSKKKVHNQHLTEESQDRAKLVIKDHDRIKNLTDSNKEAPESTKEDHDDKIEETAEPGELATTIMMNNIELNRCLKKAETDVAIVLVKANSLPIKEEQVIPKFIEEEFSDVVTDELPRGLPPERPITHTITLIPGKPPPHKAPYRLTWEEKQELEVQISELLEKGFIVPQASPYGAPVIFVKKKDGSKRLCVDYRALNDITVKERFPIPLIDELFDSLSGATIFSTLDLHSGYHQVAIAKEDQEKTAFVTRFGQYAWKVMPFGLCNAPATFQRLMNDIFMDTFDKYLNIYLDDLIIYSRDRESHEKHVREVLTRLRKNGLIAKKKKCHFFQSSVKYLGHIITDKGIEPDEEKIAAIKNWPPIKSVKQAQSFLGLVGYYRKFIPQMSALCGPIHDFIAGKSNWGTDQQEGFDKLRESLTKSPILILPSQEDTFVVFTDASNSCSGAVLHQVDSAGKFKGVVAYDSYKFGVHELKYTVREKECLAVVKALRKWKHYLAGRRFILYTDHESLRSLHYNKDAFGRINRWIGFLAEYDMEIRHIKGSRNSVADAISRAHINEICVQPVEMGISVMSVQELDPVNVTEIKEGYKADSAFSKIYTVLKDKLEIPVELTNIVKHYVLVDELLYFGLLPSEKIRLCIPAGNIRNQLLYQAHDTTASAHQGALKMHESISRNYYWPKLFRSCRQYTDHCTTCQRSKASTVKTAGLLNPLPVPKARWSSISIDFLTGIPTTAAGYNMLMVVVDRLTKRAHFIPTVKTATAVDVAQLLLLHVVKYHGMPHSIVSDRDVRFNNSIWRTLTERLGISLKMSTSHNPQTDGQTERLNRVVKQTLQAICQNHPQDWDSCLPAAEFGYNNSYQASIKCTPFYADLGFHPRYSGVLAPASSFDAQASVLLGEDFADHQHQVIRVVQERMFEAQQQQMNQVDPHRGYVIFQKGDLVLLHRDILGGGEQDKFNFRYIGPYEVIEKVNDNSYKIKLPPGSRMHDTINVRHLRKYNPRVKDYINVPPTEAEEIRRNIEEVSSIVRVFEDGSCEVTWTDCDINNTLRIPLVWLQQDDKKWRKLKKQFLETYGQSLECNPEEERESINPPVVIPEEIRSRSELDFASRRVHALSQKKMASGDPRFQPKPTPRRRGPG</sequence>
<dbReference type="CDD" id="cd00303">
    <property type="entry name" value="retropepsin_like"/>
    <property type="match status" value="1"/>
</dbReference>
<evidence type="ECO:0000256" key="21">
    <source>
        <dbReference type="ARBA" id="ARBA00023242"/>
    </source>
</evidence>
<evidence type="ECO:0000256" key="8">
    <source>
        <dbReference type="ARBA" id="ARBA00022695"/>
    </source>
</evidence>
<keyword evidence="5" id="KW-0963">Cytoplasm</keyword>
<evidence type="ECO:0000256" key="18">
    <source>
        <dbReference type="ARBA" id="ARBA00022932"/>
    </source>
</evidence>
<dbReference type="GO" id="GO:0004523">
    <property type="term" value="F:RNA-DNA hybrid ribonuclease activity"/>
    <property type="evidence" value="ECO:0007669"/>
    <property type="project" value="UniProtKB-EC"/>
</dbReference>
<proteinExistence type="predicted"/>
<comment type="function">
    <text evidence="22">Reverse transcriptase/ribonuclease H (RT) is a multifunctional enzyme that catalyzes the conversion of the retro-elements RNA genome into dsDNA within the VLP. The enzyme displays a DNA polymerase activity that can copy either DNA or RNA templates, and a ribonuclease H (RNase H) activity that cleaves the RNA strand of RNA-DNA heteroduplexes during plus-strand synthesis and hydrolyzes RNA primers. The conversion leads to a linear dsDNA copy of the retrotransposon that includes long terminal repeats (LTRs) at both ends.</text>
</comment>
<dbReference type="InterPro" id="IPR043502">
    <property type="entry name" value="DNA/RNA_pol_sf"/>
</dbReference>
<feature type="region of interest" description="Disordered" evidence="24">
    <location>
        <begin position="192"/>
        <end position="218"/>
    </location>
</feature>
<dbReference type="PROSITE" id="PS50878">
    <property type="entry name" value="RT_POL"/>
    <property type="match status" value="1"/>
</dbReference>
<keyword evidence="6" id="KW-0645">Protease</keyword>
<comment type="function">
    <text evidence="23">Integrase (IN) targets the VLP to the nucleus, where a subparticle preintegration complex (PIC) containing at least integrase and the newly synthesized dsDNA copy of the retrotransposon must transit the nuclear membrane. Once in the nucleus, integrase performs the integration of the dsDNA into the host genome.</text>
</comment>
<dbReference type="GO" id="GO:0006508">
    <property type="term" value="P:proteolysis"/>
    <property type="evidence" value="ECO:0007669"/>
    <property type="project" value="UniProtKB-KW"/>
</dbReference>
<dbReference type="SUPFAM" id="SSF56672">
    <property type="entry name" value="DNA/RNA polymerases"/>
    <property type="match status" value="1"/>
</dbReference>
<keyword evidence="28" id="KW-1185">Reference proteome</keyword>
<comment type="catalytic activity">
    <reaction evidence="1">
        <text>Endonucleolytic cleavage to 5'-phosphomonoester.</text>
        <dbReference type="EC" id="3.1.26.4"/>
    </reaction>
</comment>
<dbReference type="Proteomes" id="UP000002037">
    <property type="component" value="Unassembled WGS sequence"/>
</dbReference>
<dbReference type="InterPro" id="IPR050951">
    <property type="entry name" value="Retrovirus_Pol_polyprotein"/>
</dbReference>
<evidence type="ECO:0000256" key="7">
    <source>
        <dbReference type="ARBA" id="ARBA00022679"/>
    </source>
</evidence>
<evidence type="ECO:0000259" key="25">
    <source>
        <dbReference type="PROSITE" id="PS50878"/>
    </source>
</evidence>
<dbReference type="InterPro" id="IPR056924">
    <property type="entry name" value="SH3_Tf2-1"/>
</dbReference>
<dbReference type="GO" id="GO:0005634">
    <property type="term" value="C:nucleus"/>
    <property type="evidence" value="ECO:0007669"/>
    <property type="project" value="UniProtKB-SubCell"/>
</dbReference>
<keyword evidence="20" id="KW-0233">DNA recombination</keyword>
<comment type="subcellular location">
    <subcellularLocation>
        <location evidence="3">Cytoplasm</location>
    </subcellularLocation>
    <subcellularLocation>
        <location evidence="2">Nucleus</location>
    </subcellularLocation>
</comment>
<evidence type="ECO:0000256" key="3">
    <source>
        <dbReference type="ARBA" id="ARBA00004496"/>
    </source>
</evidence>
<dbReference type="STRING" id="294747.C5MA51"/>
<feature type="region of interest" description="Disordered" evidence="24">
    <location>
        <begin position="166"/>
        <end position="185"/>
    </location>
</feature>
<gene>
    <name evidence="27" type="ORF">CTRG_02363</name>
</gene>
<keyword evidence="18" id="KW-0239">DNA-directed DNA polymerase</keyword>
<dbReference type="SUPFAM" id="SSF53098">
    <property type="entry name" value="Ribonuclease H-like"/>
    <property type="match status" value="1"/>
</dbReference>
<evidence type="ECO:0000256" key="10">
    <source>
        <dbReference type="ARBA" id="ARBA00022723"/>
    </source>
</evidence>
<keyword evidence="7" id="KW-0808">Transferase</keyword>
<dbReference type="EMBL" id="GG692397">
    <property type="protein sequence ID" value="EER33545.1"/>
    <property type="molecule type" value="Genomic_DNA"/>
</dbReference>
<keyword evidence="15" id="KW-0694">RNA-binding</keyword>
<dbReference type="HOGENOM" id="CLU_000384_38_1_1"/>
<dbReference type="Pfam" id="PF24626">
    <property type="entry name" value="SH3_Tf2-1"/>
    <property type="match status" value="1"/>
</dbReference>
<keyword evidence="17" id="KW-0695">RNA-directed DNA polymerase</keyword>
<feature type="domain" description="Integrase catalytic" evidence="26">
    <location>
        <begin position="872"/>
        <end position="1046"/>
    </location>
</feature>
<dbReference type="InterPro" id="IPR036397">
    <property type="entry name" value="RNaseH_sf"/>
</dbReference>
<organism evidence="27 28">
    <name type="scientific">Candida tropicalis (strain ATCC MYA-3404 / T1)</name>
    <name type="common">Yeast</name>
    <dbReference type="NCBI Taxonomy" id="294747"/>
    <lineage>
        <taxon>Eukaryota</taxon>
        <taxon>Fungi</taxon>
        <taxon>Dikarya</taxon>
        <taxon>Ascomycota</taxon>
        <taxon>Saccharomycotina</taxon>
        <taxon>Pichiomycetes</taxon>
        <taxon>Debaryomycetaceae</taxon>
        <taxon>Candida/Lodderomyces clade</taxon>
        <taxon>Candida</taxon>
    </lineage>
</organism>
<keyword evidence="9" id="KW-0540">Nuclease</keyword>
<dbReference type="KEGG" id="ctp:CTRG_02363"/>
<evidence type="ECO:0000313" key="28">
    <source>
        <dbReference type="Proteomes" id="UP000002037"/>
    </source>
</evidence>
<keyword evidence="16" id="KW-0229">DNA integration</keyword>
<dbReference type="GO" id="GO:0006310">
    <property type="term" value="P:DNA recombination"/>
    <property type="evidence" value="ECO:0007669"/>
    <property type="project" value="UniProtKB-KW"/>
</dbReference>
<evidence type="ECO:0000259" key="26">
    <source>
        <dbReference type="PROSITE" id="PS50994"/>
    </source>
</evidence>